<organism evidence="2 3">
    <name type="scientific">Pediococcus argentinicus</name>
    <dbReference type="NCBI Taxonomy" id="480391"/>
    <lineage>
        <taxon>Bacteria</taxon>
        <taxon>Bacillati</taxon>
        <taxon>Bacillota</taxon>
        <taxon>Bacilli</taxon>
        <taxon>Lactobacillales</taxon>
        <taxon>Lactobacillaceae</taxon>
        <taxon>Pediococcus</taxon>
    </lineage>
</organism>
<reference evidence="2 3" key="1">
    <citation type="journal article" date="2015" name="Genome Announc.">
        <title>Expanding the biotechnology potential of lactobacilli through comparative genomics of 213 strains and associated genera.</title>
        <authorList>
            <person name="Sun Z."/>
            <person name="Harris H.M."/>
            <person name="McCann A."/>
            <person name="Guo C."/>
            <person name="Argimon S."/>
            <person name="Zhang W."/>
            <person name="Yang X."/>
            <person name="Jeffery I.B."/>
            <person name="Cooney J.C."/>
            <person name="Kagawa T.F."/>
            <person name="Liu W."/>
            <person name="Song Y."/>
            <person name="Salvetti E."/>
            <person name="Wrobel A."/>
            <person name="Rasinkangas P."/>
            <person name="Parkhill J."/>
            <person name="Rea M.C."/>
            <person name="O'Sullivan O."/>
            <person name="Ritari J."/>
            <person name="Douillard F.P."/>
            <person name="Paul Ross R."/>
            <person name="Yang R."/>
            <person name="Briner A.E."/>
            <person name="Felis G.E."/>
            <person name="de Vos W.M."/>
            <person name="Barrangou R."/>
            <person name="Klaenhammer T.R."/>
            <person name="Caufield P.W."/>
            <person name="Cui Y."/>
            <person name="Zhang H."/>
            <person name="O'Toole P.W."/>
        </authorList>
    </citation>
    <scope>NUCLEOTIDE SEQUENCE [LARGE SCALE GENOMIC DNA]</scope>
    <source>
        <strain evidence="2 3">DSM 23026</strain>
    </source>
</reference>
<evidence type="ECO:0000256" key="1">
    <source>
        <dbReference type="ARBA" id="ARBA00023002"/>
    </source>
</evidence>
<name>A0A0R2N4U2_9LACO</name>
<keyword evidence="1" id="KW-0560">Oxidoreductase</keyword>
<dbReference type="SUPFAM" id="SSF51735">
    <property type="entry name" value="NAD(P)-binding Rossmann-fold domains"/>
    <property type="match status" value="1"/>
</dbReference>
<gene>
    <name evidence="2" type="ORF">IV88_GL001485</name>
</gene>
<dbReference type="EMBL" id="JQCQ01000056">
    <property type="protein sequence ID" value="KRO20806.1"/>
    <property type="molecule type" value="Genomic_DNA"/>
</dbReference>
<dbReference type="PANTHER" id="PTHR43157:SF31">
    <property type="entry name" value="PHOSPHATIDYLINOSITOL-GLYCAN BIOSYNTHESIS CLASS F PROTEIN"/>
    <property type="match status" value="1"/>
</dbReference>
<dbReference type="InterPro" id="IPR036291">
    <property type="entry name" value="NAD(P)-bd_dom_sf"/>
</dbReference>
<dbReference type="Pfam" id="PF00106">
    <property type="entry name" value="adh_short"/>
    <property type="match status" value="1"/>
</dbReference>
<dbReference type="OrthoDB" id="5786478at2"/>
<dbReference type="PANTHER" id="PTHR43157">
    <property type="entry name" value="PHOSPHATIDYLINOSITOL-GLYCAN BIOSYNTHESIS CLASS F PROTEIN-RELATED"/>
    <property type="match status" value="1"/>
</dbReference>
<proteinExistence type="predicted"/>
<evidence type="ECO:0000313" key="2">
    <source>
        <dbReference type="EMBL" id="KRO20806.1"/>
    </source>
</evidence>
<dbReference type="AlphaFoldDB" id="A0A0R2N4U2"/>
<keyword evidence="3" id="KW-1185">Reference proteome</keyword>
<comment type="caution">
    <text evidence="2">The sequence shown here is derived from an EMBL/GenBank/DDBJ whole genome shotgun (WGS) entry which is preliminary data.</text>
</comment>
<dbReference type="InterPro" id="IPR002347">
    <property type="entry name" value="SDR_fam"/>
</dbReference>
<dbReference type="PATRIC" id="fig|480391.4.peg.1509"/>
<dbReference type="RefSeq" id="WP_057800513.1">
    <property type="nucleotide sequence ID" value="NZ_BJZZ01000062.1"/>
</dbReference>
<dbReference type="PRINTS" id="PR00081">
    <property type="entry name" value="GDHRDH"/>
</dbReference>
<protein>
    <submittedName>
        <fullName evidence="2">Uncharacterized protein</fullName>
    </submittedName>
</protein>
<accession>A0A0R2N4U2</accession>
<evidence type="ECO:0000313" key="3">
    <source>
        <dbReference type="Proteomes" id="UP000051249"/>
    </source>
</evidence>
<dbReference type="Proteomes" id="UP000051249">
    <property type="component" value="Unassembled WGS sequence"/>
</dbReference>
<sequence>MNNIKKQAVIFGGTSGVGRHTAIQLANEGWKIIIVGRNDHGTVDYIKNNTHNNDIVFYSADLSDKVNITSVVSKISQSIKQVDALFITIGTIQNKLLLTNSGMDTNIVINYLSQVWIIMAMKSLLRHGSQILLVGGLPFLVKHLHIADIDFKSSQNTDNYNANSVISNTLSARILLTMILSEKLASEQISVNIFHPGYIPDSHLSSGTAWYLKLMGSIFAHFSVKNSPIGAELVTNNKYLGLTGKFIDDRGRIVKLPASFSKEQADRLWKSTQPLL</sequence>
<dbReference type="Gene3D" id="3.40.50.720">
    <property type="entry name" value="NAD(P)-binding Rossmann-like Domain"/>
    <property type="match status" value="1"/>
</dbReference>
<dbReference type="GO" id="GO:0016491">
    <property type="term" value="F:oxidoreductase activity"/>
    <property type="evidence" value="ECO:0007669"/>
    <property type="project" value="UniProtKB-KW"/>
</dbReference>